<name>A0ABW4GN31_9ACTN</name>
<reference evidence="2" key="1">
    <citation type="journal article" date="2019" name="Int. J. Syst. Evol. Microbiol.">
        <title>The Global Catalogue of Microorganisms (GCM) 10K type strain sequencing project: providing services to taxonomists for standard genome sequencing and annotation.</title>
        <authorList>
            <consortium name="The Broad Institute Genomics Platform"/>
            <consortium name="The Broad Institute Genome Sequencing Center for Infectious Disease"/>
            <person name="Wu L."/>
            <person name="Ma J."/>
        </authorList>
    </citation>
    <scope>NUCLEOTIDE SEQUENCE [LARGE SCALE GENOMIC DNA]</scope>
    <source>
        <strain evidence="2">CGMCC 1.15399</strain>
    </source>
</reference>
<evidence type="ECO:0000313" key="2">
    <source>
        <dbReference type="Proteomes" id="UP001597097"/>
    </source>
</evidence>
<comment type="caution">
    <text evidence="1">The sequence shown here is derived from an EMBL/GenBank/DDBJ whole genome shotgun (WGS) entry which is preliminary data.</text>
</comment>
<gene>
    <name evidence="1" type="ORF">ACFSJ0_42470</name>
</gene>
<organism evidence="1 2">
    <name type="scientific">Nonomuraea guangzhouensis</name>
    <dbReference type="NCBI Taxonomy" id="1291555"/>
    <lineage>
        <taxon>Bacteria</taxon>
        <taxon>Bacillati</taxon>
        <taxon>Actinomycetota</taxon>
        <taxon>Actinomycetes</taxon>
        <taxon>Streptosporangiales</taxon>
        <taxon>Streptosporangiaceae</taxon>
        <taxon>Nonomuraea</taxon>
    </lineage>
</organism>
<keyword evidence="2" id="KW-1185">Reference proteome</keyword>
<accession>A0ABW4GN31</accession>
<proteinExistence type="predicted"/>
<evidence type="ECO:0000313" key="1">
    <source>
        <dbReference type="EMBL" id="MFD1543769.1"/>
    </source>
</evidence>
<protein>
    <submittedName>
        <fullName evidence="1">Uncharacterized protein</fullName>
    </submittedName>
</protein>
<dbReference type="EMBL" id="JBHUCM010000042">
    <property type="protein sequence ID" value="MFD1543769.1"/>
    <property type="molecule type" value="Genomic_DNA"/>
</dbReference>
<dbReference type="RefSeq" id="WP_219534882.1">
    <property type="nucleotide sequence ID" value="NZ_JAHKRM010000024.1"/>
</dbReference>
<sequence length="157" mass="17327">MGSVVEEIAEALTWDGVRCVISVFVVTTAEAAPQVNFRDGEVTPSQVKVYDLTADEDYLPGRHVFEYDLIFDAVPEELEAYLEVCLRRACEGAVVAWLAFEGSFSYDYLLAPEVAGQIYGICAPGARAELALEGEVLASERWRETLQRYARALRGPG</sequence>
<dbReference type="Proteomes" id="UP001597097">
    <property type="component" value="Unassembled WGS sequence"/>
</dbReference>